<proteinExistence type="predicted"/>
<sequence length="60" mass="6802">MEIDAQDIEEVWSMSMSMSLLGYEEGQVGRCVVDDVQDTSRKAVDREYNGIVDDIQTKDT</sequence>
<reference evidence="1 2" key="1">
    <citation type="submission" date="2017-11" db="EMBL/GenBank/DDBJ databases">
        <title>Comparative genomics of Botrytis spp.</title>
        <authorList>
            <person name="Valero-Jimenez C.A."/>
            <person name="Tapia P."/>
            <person name="Veloso J."/>
            <person name="Silva-Moreno E."/>
            <person name="Staats M."/>
            <person name="Valdes J.H."/>
            <person name="Van Kan J.A.L."/>
        </authorList>
    </citation>
    <scope>NUCLEOTIDE SEQUENCE [LARGE SCALE GENOMIC DNA]</scope>
    <source>
        <strain evidence="1 2">MUCL2830</strain>
    </source>
</reference>
<comment type="caution">
    <text evidence="1">The sequence shown here is derived from an EMBL/GenBank/DDBJ whole genome shotgun (WGS) entry which is preliminary data.</text>
</comment>
<dbReference type="Proteomes" id="UP000297299">
    <property type="component" value="Unassembled WGS sequence"/>
</dbReference>
<organism evidence="1 2">
    <name type="scientific">Botryotinia calthae</name>
    <dbReference type="NCBI Taxonomy" id="38488"/>
    <lineage>
        <taxon>Eukaryota</taxon>
        <taxon>Fungi</taxon>
        <taxon>Dikarya</taxon>
        <taxon>Ascomycota</taxon>
        <taxon>Pezizomycotina</taxon>
        <taxon>Leotiomycetes</taxon>
        <taxon>Helotiales</taxon>
        <taxon>Sclerotiniaceae</taxon>
        <taxon>Botryotinia</taxon>
    </lineage>
</organism>
<accession>A0A4Y8D1J1</accession>
<evidence type="ECO:0000313" key="2">
    <source>
        <dbReference type="Proteomes" id="UP000297299"/>
    </source>
</evidence>
<dbReference type="AlphaFoldDB" id="A0A4Y8D1J1"/>
<keyword evidence="2" id="KW-1185">Reference proteome</keyword>
<protein>
    <submittedName>
        <fullName evidence="1">Uncharacterized protein</fullName>
    </submittedName>
</protein>
<name>A0A4Y8D1J1_9HELO</name>
<gene>
    <name evidence="1" type="ORF">BOTCAL_0165g00100</name>
</gene>
<evidence type="ECO:0000313" key="1">
    <source>
        <dbReference type="EMBL" id="TEY62250.1"/>
    </source>
</evidence>
<dbReference type="EMBL" id="PHWZ01000165">
    <property type="protein sequence ID" value="TEY62250.1"/>
    <property type="molecule type" value="Genomic_DNA"/>
</dbReference>